<gene>
    <name evidence="1" type="ORF">V5O48_016695</name>
</gene>
<name>A0ABR3ER27_9AGAR</name>
<proteinExistence type="predicted"/>
<dbReference type="InterPro" id="IPR029032">
    <property type="entry name" value="AhpD-like"/>
</dbReference>
<dbReference type="PANTHER" id="PTHR28180">
    <property type="entry name" value="CONSERVED MITOCHONDRIAL PROTEIN-RELATED"/>
    <property type="match status" value="1"/>
</dbReference>
<dbReference type="PANTHER" id="PTHR28180:SF2">
    <property type="entry name" value="PEROXISOMAL PROTEIN 2"/>
    <property type="match status" value="1"/>
</dbReference>
<evidence type="ECO:0000313" key="2">
    <source>
        <dbReference type="Proteomes" id="UP001465976"/>
    </source>
</evidence>
<dbReference type="Gene3D" id="1.20.1290.10">
    <property type="entry name" value="AhpD-like"/>
    <property type="match status" value="1"/>
</dbReference>
<reference evidence="1 2" key="1">
    <citation type="submission" date="2024-02" db="EMBL/GenBank/DDBJ databases">
        <title>A draft genome for the cacao thread blight pathogen Marasmius crinis-equi.</title>
        <authorList>
            <person name="Cohen S.P."/>
            <person name="Baruah I.K."/>
            <person name="Amoako-Attah I."/>
            <person name="Bukari Y."/>
            <person name="Meinhardt L.W."/>
            <person name="Bailey B.A."/>
        </authorList>
    </citation>
    <scope>NUCLEOTIDE SEQUENCE [LARGE SCALE GENOMIC DNA]</scope>
    <source>
        <strain evidence="1 2">GH-76</strain>
    </source>
</reference>
<dbReference type="SUPFAM" id="SSF69118">
    <property type="entry name" value="AhpD-like"/>
    <property type="match status" value="1"/>
</dbReference>
<dbReference type="EMBL" id="JBAHYK010002317">
    <property type="protein sequence ID" value="KAL0565327.1"/>
    <property type="molecule type" value="Genomic_DNA"/>
</dbReference>
<evidence type="ECO:0000313" key="1">
    <source>
        <dbReference type="EMBL" id="KAL0565327.1"/>
    </source>
</evidence>
<accession>A0ABR3ER27</accession>
<comment type="caution">
    <text evidence="1">The sequence shown here is derived from an EMBL/GenBank/DDBJ whole genome shotgun (WGS) entry which is preliminary data.</text>
</comment>
<dbReference type="InterPro" id="IPR052999">
    <property type="entry name" value="PTS1_Protein"/>
</dbReference>
<organism evidence="1 2">
    <name type="scientific">Marasmius crinis-equi</name>
    <dbReference type="NCBI Taxonomy" id="585013"/>
    <lineage>
        <taxon>Eukaryota</taxon>
        <taxon>Fungi</taxon>
        <taxon>Dikarya</taxon>
        <taxon>Basidiomycota</taxon>
        <taxon>Agaricomycotina</taxon>
        <taxon>Agaricomycetes</taxon>
        <taxon>Agaricomycetidae</taxon>
        <taxon>Agaricales</taxon>
        <taxon>Marasmiineae</taxon>
        <taxon>Marasmiaceae</taxon>
        <taxon>Marasmius</taxon>
    </lineage>
</organism>
<dbReference type="Proteomes" id="UP001465976">
    <property type="component" value="Unassembled WGS sequence"/>
</dbReference>
<keyword evidence="2" id="KW-1185">Reference proteome</keyword>
<sequence length="238" mass="26228">MSHLATPAFLDRLKSIYPSRSSNSSAYLFDFPKLLATHGHCAGNEPDAVPLIFQHALQCATNHEERLLVARKVRDAIFKSSPSGGFARGFNSLVALDKVMPEDLKDKELMRNPRSTSLAEYEAVGEKFFQGIYGDRAEAVQSLLDGIYPDIGYFSKTIGFGFIFGFTEILTSIETSYTVVATLIAIDTPKQIGWHLQGASRLGAKVEELKAVRQIAMEVAELCGVKWKEGVPEVQVPE</sequence>
<protein>
    <recommendedName>
        <fullName evidence="3">Carboxymuconolactone decarboxylase-like domain-containing protein</fullName>
    </recommendedName>
</protein>
<evidence type="ECO:0008006" key="3">
    <source>
        <dbReference type="Google" id="ProtNLM"/>
    </source>
</evidence>